<dbReference type="InterPro" id="IPR036390">
    <property type="entry name" value="WH_DNA-bd_sf"/>
</dbReference>
<keyword evidence="2" id="KW-0238">DNA-binding</keyword>
<organism evidence="6 7">
    <name type="scientific">Pseudacidovorax intermedius</name>
    <dbReference type="NCBI Taxonomy" id="433924"/>
    <lineage>
        <taxon>Bacteria</taxon>
        <taxon>Pseudomonadati</taxon>
        <taxon>Pseudomonadota</taxon>
        <taxon>Betaproteobacteria</taxon>
        <taxon>Burkholderiales</taxon>
        <taxon>Comamonadaceae</taxon>
        <taxon>Pseudacidovorax</taxon>
    </lineage>
</organism>
<keyword evidence="1" id="KW-0805">Transcription regulation</keyword>
<evidence type="ECO:0000313" key="6">
    <source>
        <dbReference type="EMBL" id="RDI26238.1"/>
    </source>
</evidence>
<dbReference type="GO" id="GO:0003700">
    <property type="term" value="F:DNA-binding transcription factor activity"/>
    <property type="evidence" value="ECO:0007669"/>
    <property type="project" value="TreeGrafter"/>
</dbReference>
<keyword evidence="7" id="KW-1185">Reference proteome</keyword>
<dbReference type="Gene3D" id="1.10.10.10">
    <property type="entry name" value="Winged helix-like DNA-binding domain superfamily/Winged helix DNA-binding domain"/>
    <property type="match status" value="1"/>
</dbReference>
<dbReference type="PROSITE" id="PS51077">
    <property type="entry name" value="HTH_ICLR"/>
    <property type="match status" value="1"/>
</dbReference>
<dbReference type="InterPro" id="IPR029016">
    <property type="entry name" value="GAF-like_dom_sf"/>
</dbReference>
<dbReference type="InterPro" id="IPR050707">
    <property type="entry name" value="HTH_MetabolicPath_Reg"/>
</dbReference>
<evidence type="ECO:0000259" key="4">
    <source>
        <dbReference type="PROSITE" id="PS51077"/>
    </source>
</evidence>
<dbReference type="Pfam" id="PF09339">
    <property type="entry name" value="HTH_IclR"/>
    <property type="match status" value="1"/>
</dbReference>
<dbReference type="SUPFAM" id="SSF46785">
    <property type="entry name" value="Winged helix' DNA-binding domain"/>
    <property type="match status" value="1"/>
</dbReference>
<dbReference type="GO" id="GO:0003677">
    <property type="term" value="F:DNA binding"/>
    <property type="evidence" value="ECO:0007669"/>
    <property type="project" value="UniProtKB-KW"/>
</dbReference>
<gene>
    <name evidence="6" type="ORF">DFR41_103396</name>
</gene>
<proteinExistence type="predicted"/>
<sequence length="249" mass="26625">MRAARRALDIIELVAEARLLKHSDIAARLGIPKSTTTLILDTLVRSGYLRRDAFSRAYSLGSRILGIAGRYLSEADIVQISQPVLSRLVLDIDESCFLVQAEGDEVLVMWREVCRRRLTYMFSLGERASITDTAGGLAMLAMRGMAQWAPTLARCGVPAGAEADALLAHLREVADGAVAFRAPGRIPEVASLALPIVNAMGVPLAAVSVAVPAHRLDAPLRQRVEAALRTAQADIAGQARALGPQQPSA</sequence>
<dbReference type="PANTHER" id="PTHR30136:SF35">
    <property type="entry name" value="HTH-TYPE TRANSCRIPTIONAL REGULATOR RV1719"/>
    <property type="match status" value="1"/>
</dbReference>
<dbReference type="Proteomes" id="UP000255265">
    <property type="component" value="Unassembled WGS sequence"/>
</dbReference>
<dbReference type="PANTHER" id="PTHR30136">
    <property type="entry name" value="HELIX-TURN-HELIX TRANSCRIPTIONAL REGULATOR, ICLR FAMILY"/>
    <property type="match status" value="1"/>
</dbReference>
<evidence type="ECO:0000313" key="7">
    <source>
        <dbReference type="Proteomes" id="UP000255265"/>
    </source>
</evidence>
<dbReference type="InterPro" id="IPR036388">
    <property type="entry name" value="WH-like_DNA-bd_sf"/>
</dbReference>
<evidence type="ECO:0000256" key="2">
    <source>
        <dbReference type="ARBA" id="ARBA00023125"/>
    </source>
</evidence>
<protein>
    <submittedName>
        <fullName evidence="6">IclR family transcriptional regulator</fullName>
    </submittedName>
</protein>
<dbReference type="SMART" id="SM00346">
    <property type="entry name" value="HTH_ICLR"/>
    <property type="match status" value="1"/>
</dbReference>
<comment type="caution">
    <text evidence="6">The sequence shown here is derived from an EMBL/GenBank/DDBJ whole genome shotgun (WGS) entry which is preliminary data.</text>
</comment>
<dbReference type="SUPFAM" id="SSF55781">
    <property type="entry name" value="GAF domain-like"/>
    <property type="match status" value="1"/>
</dbReference>
<dbReference type="PROSITE" id="PS51078">
    <property type="entry name" value="ICLR_ED"/>
    <property type="match status" value="1"/>
</dbReference>
<dbReference type="Gene3D" id="3.30.450.40">
    <property type="match status" value="1"/>
</dbReference>
<feature type="domain" description="IclR-ED" evidence="5">
    <location>
        <begin position="63"/>
        <end position="244"/>
    </location>
</feature>
<feature type="domain" description="HTH iclR-type" evidence="4">
    <location>
        <begin position="1"/>
        <end position="62"/>
    </location>
</feature>
<dbReference type="EMBL" id="QQAV01000003">
    <property type="protein sequence ID" value="RDI26238.1"/>
    <property type="molecule type" value="Genomic_DNA"/>
</dbReference>
<dbReference type="AlphaFoldDB" id="A0A370FI43"/>
<dbReference type="InterPro" id="IPR014757">
    <property type="entry name" value="Tscrpt_reg_IclR_C"/>
</dbReference>
<dbReference type="InterPro" id="IPR005471">
    <property type="entry name" value="Tscrpt_reg_IclR_N"/>
</dbReference>
<accession>A0A370FI43</accession>
<name>A0A370FI43_9BURK</name>
<reference evidence="6 7" key="1">
    <citation type="submission" date="2018-07" db="EMBL/GenBank/DDBJ databases">
        <title>Genomic Encyclopedia of Type Strains, Phase IV (KMG-IV): sequencing the most valuable type-strain genomes for metagenomic binning, comparative biology and taxonomic classification.</title>
        <authorList>
            <person name="Goeker M."/>
        </authorList>
    </citation>
    <scope>NUCLEOTIDE SEQUENCE [LARGE SCALE GENOMIC DNA]</scope>
    <source>
        <strain evidence="6 7">DSM 21352</strain>
    </source>
</reference>
<evidence type="ECO:0000256" key="3">
    <source>
        <dbReference type="ARBA" id="ARBA00023163"/>
    </source>
</evidence>
<evidence type="ECO:0000259" key="5">
    <source>
        <dbReference type="PROSITE" id="PS51078"/>
    </source>
</evidence>
<dbReference type="GO" id="GO:0045892">
    <property type="term" value="P:negative regulation of DNA-templated transcription"/>
    <property type="evidence" value="ECO:0007669"/>
    <property type="project" value="TreeGrafter"/>
</dbReference>
<evidence type="ECO:0000256" key="1">
    <source>
        <dbReference type="ARBA" id="ARBA00023015"/>
    </source>
</evidence>
<keyword evidence="3" id="KW-0804">Transcription</keyword>
<dbReference type="Pfam" id="PF01614">
    <property type="entry name" value="IclR_C"/>
    <property type="match status" value="1"/>
</dbReference>